<keyword evidence="2" id="KW-1185">Reference proteome</keyword>
<dbReference type="RefSeq" id="XP_023463635.1">
    <property type="nucleotide sequence ID" value="XM_023611516.1"/>
</dbReference>
<organism evidence="1 2">
    <name type="scientific">Rhizopus microsporus ATCC 52813</name>
    <dbReference type="NCBI Taxonomy" id="1340429"/>
    <lineage>
        <taxon>Eukaryota</taxon>
        <taxon>Fungi</taxon>
        <taxon>Fungi incertae sedis</taxon>
        <taxon>Mucoromycota</taxon>
        <taxon>Mucoromycotina</taxon>
        <taxon>Mucoromycetes</taxon>
        <taxon>Mucorales</taxon>
        <taxon>Mucorineae</taxon>
        <taxon>Rhizopodaceae</taxon>
        <taxon>Rhizopus</taxon>
    </lineage>
</organism>
<evidence type="ECO:0000313" key="2">
    <source>
        <dbReference type="Proteomes" id="UP000242254"/>
    </source>
</evidence>
<dbReference type="GeneID" id="35442506"/>
<evidence type="ECO:0000313" key="1">
    <source>
        <dbReference type="EMBL" id="PHZ09927.1"/>
    </source>
</evidence>
<accession>A0A2G4SMC3</accession>
<feature type="non-terminal residue" evidence="1">
    <location>
        <position position="54"/>
    </location>
</feature>
<dbReference type="EMBL" id="KZ303856">
    <property type="protein sequence ID" value="PHZ09927.1"/>
    <property type="molecule type" value="Genomic_DNA"/>
</dbReference>
<dbReference type="AlphaFoldDB" id="A0A2G4SMC3"/>
<name>A0A2G4SMC3_RHIZD</name>
<protein>
    <submittedName>
        <fullName evidence="1">Uncharacterized protein</fullName>
    </submittedName>
</protein>
<proteinExistence type="predicted"/>
<gene>
    <name evidence="1" type="ORF">RHIMIDRAFT_261294</name>
</gene>
<dbReference type="Proteomes" id="UP000242254">
    <property type="component" value="Unassembled WGS sequence"/>
</dbReference>
<reference evidence="1 2" key="1">
    <citation type="journal article" date="2016" name="Proc. Natl. Acad. Sci. U.S.A.">
        <title>Lipid metabolic changes in an early divergent fungus govern the establishment of a mutualistic symbiosis with endobacteria.</title>
        <authorList>
            <person name="Lastovetsky O.A."/>
            <person name="Gaspar M.L."/>
            <person name="Mondo S.J."/>
            <person name="LaButti K.M."/>
            <person name="Sandor L."/>
            <person name="Grigoriev I.V."/>
            <person name="Henry S.A."/>
            <person name="Pawlowska T.E."/>
        </authorList>
    </citation>
    <scope>NUCLEOTIDE SEQUENCE [LARGE SCALE GENOMIC DNA]</scope>
    <source>
        <strain evidence="1 2">ATCC 52813</strain>
    </source>
</reference>
<sequence>MSKTNLQLLKSLADEEQELYLNVCRARIRQLNEVKVNLYTHISLLYYYNYLYVI</sequence>